<protein>
    <submittedName>
        <fullName evidence="2">Uncharacterized protein</fullName>
    </submittedName>
</protein>
<gene>
    <name evidence="2" type="primary">LOC112295329</name>
</gene>
<keyword evidence="3" id="KW-1185">Reference proteome</keyword>
<feature type="compositionally biased region" description="Gly residues" evidence="1">
    <location>
        <begin position="302"/>
        <end position="314"/>
    </location>
</feature>
<dbReference type="InParanoid" id="A0A7I4BJP2"/>
<sequence>MWPQLACDKVCATWVMNPAGLRNDKSHVAVVTVSAFPRAMLRQWEWHRCLVHAARYRTRRRHLALGRFAAMSGNQAAEIEQSKSIRNLDGEGSADLRGEDRLLSSVGTAALAPASFRDWYLADKQLVVVSVVGFAVCFSSPHRRDIQLALLLFVCDCSLNCRISSLSFRASVKSDWANREYSRKLRLTEWSVGSHCTILNISRATTLYCDSYGMSLCLQTAGFMAILLAAAVPSLLAIKKAAESLEKLADTAREELPGTMAAIRLSGMEISDLTMELNELGQEISKGVRSSTRVLSSTGSGMRQGGGVASSGEN</sequence>
<proteinExistence type="predicted"/>
<evidence type="ECO:0000313" key="3">
    <source>
        <dbReference type="Proteomes" id="UP000006727"/>
    </source>
</evidence>
<evidence type="ECO:0000313" key="2">
    <source>
        <dbReference type="EnsemblPlants" id="Pp3c18_21490V3.2"/>
    </source>
</evidence>
<dbReference type="Proteomes" id="UP000006727">
    <property type="component" value="Chromosome 18"/>
</dbReference>
<reference evidence="2 3" key="1">
    <citation type="journal article" date="2008" name="Science">
        <title>The Physcomitrella genome reveals evolutionary insights into the conquest of land by plants.</title>
        <authorList>
            <person name="Rensing S."/>
            <person name="Lang D."/>
            <person name="Zimmer A."/>
            <person name="Terry A."/>
            <person name="Salamov A."/>
            <person name="Shapiro H."/>
            <person name="Nishiyama T."/>
            <person name="Perroud P.-F."/>
            <person name="Lindquist E."/>
            <person name="Kamisugi Y."/>
            <person name="Tanahashi T."/>
            <person name="Sakakibara K."/>
            <person name="Fujita T."/>
            <person name="Oishi K."/>
            <person name="Shin-I T."/>
            <person name="Kuroki Y."/>
            <person name="Toyoda A."/>
            <person name="Suzuki Y."/>
            <person name="Hashimoto A."/>
            <person name="Yamaguchi K."/>
            <person name="Sugano A."/>
            <person name="Kohara Y."/>
            <person name="Fujiyama A."/>
            <person name="Anterola A."/>
            <person name="Aoki S."/>
            <person name="Ashton N."/>
            <person name="Barbazuk W.B."/>
            <person name="Barker E."/>
            <person name="Bennetzen J."/>
            <person name="Bezanilla M."/>
            <person name="Blankenship R."/>
            <person name="Cho S.H."/>
            <person name="Dutcher S."/>
            <person name="Estelle M."/>
            <person name="Fawcett J.A."/>
            <person name="Gundlach H."/>
            <person name="Hanada K."/>
            <person name="Heyl A."/>
            <person name="Hicks K.A."/>
            <person name="Hugh J."/>
            <person name="Lohr M."/>
            <person name="Mayer K."/>
            <person name="Melkozernov A."/>
            <person name="Murata T."/>
            <person name="Nelson D."/>
            <person name="Pils B."/>
            <person name="Prigge M."/>
            <person name="Reiss B."/>
            <person name="Renner T."/>
            <person name="Rombauts S."/>
            <person name="Rushton P."/>
            <person name="Sanderfoot A."/>
            <person name="Schween G."/>
            <person name="Shiu S.-H."/>
            <person name="Stueber K."/>
            <person name="Theodoulou F.L."/>
            <person name="Tu H."/>
            <person name="Van de Peer Y."/>
            <person name="Verrier P.J."/>
            <person name="Waters E."/>
            <person name="Wood A."/>
            <person name="Yang L."/>
            <person name="Cove D."/>
            <person name="Cuming A."/>
            <person name="Hasebe M."/>
            <person name="Lucas S."/>
            <person name="Mishler D.B."/>
            <person name="Reski R."/>
            <person name="Grigoriev I."/>
            <person name="Quatrano R.S."/>
            <person name="Boore J.L."/>
        </authorList>
    </citation>
    <scope>NUCLEOTIDE SEQUENCE [LARGE SCALE GENOMIC DNA]</scope>
    <source>
        <strain evidence="2 3">cv. Gransden 2004</strain>
    </source>
</reference>
<dbReference type="AlphaFoldDB" id="A0A7I4BJP2"/>
<dbReference type="EMBL" id="ABEU02000018">
    <property type="status" value="NOT_ANNOTATED_CDS"/>
    <property type="molecule type" value="Genomic_DNA"/>
</dbReference>
<feature type="region of interest" description="Disordered" evidence="1">
    <location>
        <begin position="295"/>
        <end position="314"/>
    </location>
</feature>
<accession>A0A7I4BJP2</accession>
<organism evidence="2 3">
    <name type="scientific">Physcomitrium patens</name>
    <name type="common">Spreading-leaved earth moss</name>
    <name type="synonym">Physcomitrella patens</name>
    <dbReference type="NCBI Taxonomy" id="3218"/>
    <lineage>
        <taxon>Eukaryota</taxon>
        <taxon>Viridiplantae</taxon>
        <taxon>Streptophyta</taxon>
        <taxon>Embryophyta</taxon>
        <taxon>Bryophyta</taxon>
        <taxon>Bryophytina</taxon>
        <taxon>Bryopsida</taxon>
        <taxon>Funariidae</taxon>
        <taxon>Funariales</taxon>
        <taxon>Funariaceae</taxon>
        <taxon>Physcomitrium</taxon>
    </lineage>
</organism>
<dbReference type="PANTHER" id="PTHR33825:SF5">
    <property type="entry name" value="TRANSMEMBRANE PROTEIN"/>
    <property type="match status" value="1"/>
</dbReference>
<dbReference type="Gramene" id="Pp3c18_21490V3.2">
    <property type="protein sequence ID" value="Pp3c18_21490V3.2"/>
    <property type="gene ID" value="Pp3c18_21490"/>
</dbReference>
<dbReference type="EnsemblPlants" id="Pp3c18_21490V3.2">
    <property type="protein sequence ID" value="Pp3c18_21490V3.2"/>
    <property type="gene ID" value="Pp3c18_21490"/>
</dbReference>
<name>A0A7I4BJP2_PHYPA</name>
<dbReference type="FunCoup" id="A0A7I4BJP2">
    <property type="interactions" value="1108"/>
</dbReference>
<evidence type="ECO:0000256" key="1">
    <source>
        <dbReference type="SAM" id="MobiDB-lite"/>
    </source>
</evidence>
<reference evidence="2 3" key="2">
    <citation type="journal article" date="2018" name="Plant J.">
        <title>The Physcomitrella patens chromosome-scale assembly reveals moss genome structure and evolution.</title>
        <authorList>
            <person name="Lang D."/>
            <person name="Ullrich K.K."/>
            <person name="Murat F."/>
            <person name="Fuchs J."/>
            <person name="Jenkins J."/>
            <person name="Haas F.B."/>
            <person name="Piednoel M."/>
            <person name="Gundlach H."/>
            <person name="Van Bel M."/>
            <person name="Meyberg R."/>
            <person name="Vives C."/>
            <person name="Morata J."/>
            <person name="Symeonidi A."/>
            <person name="Hiss M."/>
            <person name="Muchero W."/>
            <person name="Kamisugi Y."/>
            <person name="Saleh O."/>
            <person name="Blanc G."/>
            <person name="Decker E.L."/>
            <person name="van Gessel N."/>
            <person name="Grimwood J."/>
            <person name="Hayes R.D."/>
            <person name="Graham S.W."/>
            <person name="Gunter L.E."/>
            <person name="McDaniel S.F."/>
            <person name="Hoernstein S.N.W."/>
            <person name="Larsson A."/>
            <person name="Li F.W."/>
            <person name="Perroud P.F."/>
            <person name="Phillips J."/>
            <person name="Ranjan P."/>
            <person name="Rokshar D.S."/>
            <person name="Rothfels C.J."/>
            <person name="Schneider L."/>
            <person name="Shu S."/>
            <person name="Stevenson D.W."/>
            <person name="Thummler F."/>
            <person name="Tillich M."/>
            <person name="Villarreal Aguilar J.C."/>
            <person name="Widiez T."/>
            <person name="Wong G.K."/>
            <person name="Wymore A."/>
            <person name="Zhang Y."/>
            <person name="Zimmer A.D."/>
            <person name="Quatrano R.S."/>
            <person name="Mayer K.F.X."/>
            <person name="Goodstein D."/>
            <person name="Casacuberta J.M."/>
            <person name="Vandepoele K."/>
            <person name="Reski R."/>
            <person name="Cuming A.C."/>
            <person name="Tuskan G.A."/>
            <person name="Maumus F."/>
            <person name="Salse J."/>
            <person name="Schmutz J."/>
            <person name="Rensing S.A."/>
        </authorList>
    </citation>
    <scope>NUCLEOTIDE SEQUENCE [LARGE SCALE GENOMIC DNA]</scope>
    <source>
        <strain evidence="2 3">cv. Gransden 2004</strain>
    </source>
</reference>
<reference evidence="2" key="3">
    <citation type="submission" date="2020-12" db="UniProtKB">
        <authorList>
            <consortium name="EnsemblPlants"/>
        </authorList>
    </citation>
    <scope>IDENTIFICATION</scope>
</reference>
<dbReference type="PANTHER" id="PTHR33825">
    <property type="entry name" value="CHITINASE-LIKE PROTEIN"/>
    <property type="match status" value="1"/>
</dbReference>